<dbReference type="EMBL" id="CACVKT020001487">
    <property type="protein sequence ID" value="CAC5368507.1"/>
    <property type="molecule type" value="Genomic_DNA"/>
</dbReference>
<accession>A0A6J8AI18</accession>
<evidence type="ECO:0000256" key="1">
    <source>
        <dbReference type="ARBA" id="ARBA00022737"/>
    </source>
</evidence>
<dbReference type="Proteomes" id="UP000507470">
    <property type="component" value="Unassembled WGS sequence"/>
</dbReference>
<reference evidence="4 5" key="1">
    <citation type="submission" date="2020-06" db="EMBL/GenBank/DDBJ databases">
        <authorList>
            <person name="Li R."/>
            <person name="Bekaert M."/>
        </authorList>
    </citation>
    <scope>NUCLEOTIDE SEQUENCE [LARGE SCALE GENOMIC DNA]</scope>
    <source>
        <strain evidence="5">wild</strain>
    </source>
</reference>
<dbReference type="InterPro" id="IPR013783">
    <property type="entry name" value="Ig-like_fold"/>
</dbReference>
<dbReference type="CDD" id="cd00063">
    <property type="entry name" value="FN3"/>
    <property type="match status" value="2"/>
</dbReference>
<dbReference type="PROSITE" id="PS50853">
    <property type="entry name" value="FN3"/>
    <property type="match status" value="2"/>
</dbReference>
<organism evidence="4 5">
    <name type="scientific">Mytilus coruscus</name>
    <name type="common">Sea mussel</name>
    <dbReference type="NCBI Taxonomy" id="42192"/>
    <lineage>
        <taxon>Eukaryota</taxon>
        <taxon>Metazoa</taxon>
        <taxon>Spiralia</taxon>
        <taxon>Lophotrochozoa</taxon>
        <taxon>Mollusca</taxon>
        <taxon>Bivalvia</taxon>
        <taxon>Autobranchia</taxon>
        <taxon>Pteriomorphia</taxon>
        <taxon>Mytilida</taxon>
        <taxon>Mytiloidea</taxon>
        <taxon>Mytilidae</taxon>
        <taxon>Mytilinae</taxon>
        <taxon>Mytilus</taxon>
    </lineage>
</organism>
<feature type="transmembrane region" description="Helical" evidence="2">
    <location>
        <begin position="224"/>
        <end position="246"/>
    </location>
</feature>
<gene>
    <name evidence="4" type="ORF">MCOR_8036</name>
</gene>
<feature type="domain" description="Fibronectin type-III" evidence="3">
    <location>
        <begin position="361"/>
        <end position="411"/>
    </location>
</feature>
<dbReference type="PANTHER" id="PTHR13817">
    <property type="entry name" value="TITIN"/>
    <property type="match status" value="1"/>
</dbReference>
<protein>
    <recommendedName>
        <fullName evidence="3">Fibronectin type-III domain-containing protein</fullName>
    </recommendedName>
</protein>
<dbReference type="AlphaFoldDB" id="A0A6J8AI18"/>
<keyword evidence="2" id="KW-1133">Transmembrane helix</keyword>
<dbReference type="FunFam" id="2.60.40.10:FF:000056">
    <property type="entry name" value="twitchin isoform X4"/>
    <property type="match status" value="1"/>
</dbReference>
<keyword evidence="2" id="KW-0812">Transmembrane</keyword>
<feature type="domain" description="Fibronectin type-III" evidence="3">
    <location>
        <begin position="261"/>
        <end position="358"/>
    </location>
</feature>
<dbReference type="SMART" id="SM00060">
    <property type="entry name" value="FN3"/>
    <property type="match status" value="2"/>
</dbReference>
<dbReference type="InterPro" id="IPR050964">
    <property type="entry name" value="Striated_Muscle_Regulatory"/>
</dbReference>
<dbReference type="GO" id="GO:0030017">
    <property type="term" value="C:sarcomere"/>
    <property type="evidence" value="ECO:0007669"/>
    <property type="project" value="UniProtKB-ARBA"/>
</dbReference>
<evidence type="ECO:0000259" key="3">
    <source>
        <dbReference type="PROSITE" id="PS50853"/>
    </source>
</evidence>
<evidence type="ECO:0000256" key="2">
    <source>
        <dbReference type="SAM" id="Phobius"/>
    </source>
</evidence>
<sequence length="411" mass="46198">MRLYSRKMLFPHRYKHSISCFHQWIVFLITIFVRVQCVTSLSDNLMWNITSNPVKFGNTAELSCYIFNYDTTCTDELRQWIGGIQYTSLCQNMICSDGTKYQVKLKTACSYTLMITVPRIKHKNMSLTGGFIDIHVSMEDVFPSPKCHALLAEKNITNSLLLITSKKEYFYDVDLQVNHPIHICEGNATIYCYLGKEEVVVLNEYIDDCSDIATGNCIFSGDQVAAIIAGVVVAVISICIGVFLCWKKTRRNDANEDKPSAPLGPMSIYNITDSSADIEWQAPEHDGGGPVEQYQIQYRLANTPTWKEAGNVDSTTYNFSVKNLKEYQDYYFRVTAINNKGPGFPLESGDPVKLSDKPSAPVGPMSISNITDSSVYIEWQASTMDGGAPVEQYQIQYRLANTPTWEGAGYC</sequence>
<evidence type="ECO:0000313" key="4">
    <source>
        <dbReference type="EMBL" id="CAC5368507.1"/>
    </source>
</evidence>
<keyword evidence="5" id="KW-1185">Reference proteome</keyword>
<dbReference type="InterPro" id="IPR036116">
    <property type="entry name" value="FN3_sf"/>
</dbReference>
<name>A0A6J8AI18_MYTCO</name>
<evidence type="ECO:0000313" key="5">
    <source>
        <dbReference type="Proteomes" id="UP000507470"/>
    </source>
</evidence>
<dbReference type="InterPro" id="IPR003961">
    <property type="entry name" value="FN3_dom"/>
</dbReference>
<dbReference type="OrthoDB" id="10052517at2759"/>
<dbReference type="PANTHER" id="PTHR13817:SF73">
    <property type="entry name" value="FIBRONECTIN TYPE-III DOMAIN-CONTAINING PROTEIN"/>
    <property type="match status" value="1"/>
</dbReference>
<dbReference type="PRINTS" id="PR00014">
    <property type="entry name" value="FNTYPEIII"/>
</dbReference>
<dbReference type="Gene3D" id="2.60.40.10">
    <property type="entry name" value="Immunoglobulins"/>
    <property type="match status" value="2"/>
</dbReference>
<keyword evidence="2" id="KW-0472">Membrane</keyword>
<keyword evidence="1" id="KW-0677">Repeat</keyword>
<proteinExistence type="predicted"/>
<dbReference type="SUPFAM" id="SSF49265">
    <property type="entry name" value="Fibronectin type III"/>
    <property type="match status" value="1"/>
</dbReference>
<dbReference type="Pfam" id="PF00041">
    <property type="entry name" value="fn3"/>
    <property type="match status" value="1"/>
</dbReference>